<feature type="region of interest" description="Disordered" evidence="1">
    <location>
        <begin position="111"/>
        <end position="132"/>
    </location>
</feature>
<reference evidence="2 3" key="1">
    <citation type="submission" date="2019-02" db="EMBL/GenBank/DDBJ databases">
        <title>Opniocepnalus argus genome.</title>
        <authorList>
            <person name="Zhou C."/>
            <person name="Xiao S."/>
        </authorList>
    </citation>
    <scope>NUCLEOTIDE SEQUENCE [LARGE SCALE GENOMIC DNA]</scope>
    <source>
        <strain evidence="2">OARG1902GOOAL</strain>
        <tissue evidence="2">Muscle</tissue>
    </source>
</reference>
<dbReference type="EMBL" id="CM015720">
    <property type="protein sequence ID" value="KAF3694229.1"/>
    <property type="molecule type" value="Genomic_DNA"/>
</dbReference>
<dbReference type="AlphaFoldDB" id="A0A6G1PVG8"/>
<gene>
    <name evidence="2" type="ORF">EXN66_Car009905</name>
</gene>
<proteinExistence type="predicted"/>
<organism evidence="2 3">
    <name type="scientific">Channa argus</name>
    <name type="common">Northern snakehead</name>
    <name type="synonym">Ophicephalus argus</name>
    <dbReference type="NCBI Taxonomy" id="215402"/>
    <lineage>
        <taxon>Eukaryota</taxon>
        <taxon>Metazoa</taxon>
        <taxon>Chordata</taxon>
        <taxon>Craniata</taxon>
        <taxon>Vertebrata</taxon>
        <taxon>Euteleostomi</taxon>
        <taxon>Actinopterygii</taxon>
        <taxon>Neopterygii</taxon>
        <taxon>Teleostei</taxon>
        <taxon>Neoteleostei</taxon>
        <taxon>Acanthomorphata</taxon>
        <taxon>Anabantaria</taxon>
        <taxon>Anabantiformes</taxon>
        <taxon>Channoidei</taxon>
        <taxon>Channidae</taxon>
        <taxon>Channa</taxon>
    </lineage>
</organism>
<reference evidence="3" key="2">
    <citation type="submission" date="2019-02" db="EMBL/GenBank/DDBJ databases">
        <title>Opniocepnalus argus Var Kimnra genome.</title>
        <authorList>
            <person name="Zhou C."/>
            <person name="Xiao S."/>
        </authorList>
    </citation>
    <scope>NUCLEOTIDE SEQUENCE [LARGE SCALE GENOMIC DNA]</scope>
</reference>
<evidence type="ECO:0000313" key="3">
    <source>
        <dbReference type="Proteomes" id="UP000503349"/>
    </source>
</evidence>
<evidence type="ECO:0000313" key="2">
    <source>
        <dbReference type="EMBL" id="KAF3694229.1"/>
    </source>
</evidence>
<name>A0A6G1PVG8_CHAAH</name>
<sequence length="284" mass="32371">MEEIKSEKRRCESLSLVVFPVKKRTAALMMCDTFRVRGHEELLRSSKETGGQMHEEVKYVDVSIWMQRMRLLHGQNKTCVDKLKSQSEHTEGKKVNVSTTGANWKSETLTQVHTGPGSQLRRGGEGGTDESQKFKADAAMQTEMHISLLLVYHNCQPLDLMLQRHFGFFCYYTDECSPQAVMRLNQLLCFLLQPLGHSHKKGEFRNIVPEHEDMLLLRCSCTSVDTEEKVISQIVPVLLWLLSDEPAWKRGARNDPDWPLFKHAASFVDYTPAASERGCGRTAN</sequence>
<dbReference type="Proteomes" id="UP000503349">
    <property type="component" value="Chromosome 9"/>
</dbReference>
<accession>A0A6G1PVG8</accession>
<keyword evidence="3" id="KW-1185">Reference proteome</keyword>
<evidence type="ECO:0000256" key="1">
    <source>
        <dbReference type="SAM" id="MobiDB-lite"/>
    </source>
</evidence>
<protein>
    <submittedName>
        <fullName evidence="2">Uncharacterized protein</fullName>
    </submittedName>
</protein>